<reference evidence="3" key="5">
    <citation type="submission" date="2018-04" db="UniProtKB">
        <authorList>
            <consortium name="EnsemblFungi"/>
        </authorList>
    </citation>
    <scope>IDENTIFICATION</scope>
    <source>
        <strain evidence="3">R3-111a-1</strain>
    </source>
</reference>
<dbReference type="RefSeq" id="XP_009226673.1">
    <property type="nucleotide sequence ID" value="XM_009228409.1"/>
</dbReference>
<name>J3PAL0_GAET3</name>
<evidence type="ECO:0000256" key="1">
    <source>
        <dbReference type="SAM" id="MobiDB-lite"/>
    </source>
</evidence>
<reference evidence="4" key="1">
    <citation type="submission" date="2010-07" db="EMBL/GenBank/DDBJ databases">
        <title>The genome sequence of Gaeumannomyces graminis var. tritici strain R3-111a-1.</title>
        <authorList>
            <consortium name="The Broad Institute Genome Sequencing Platform"/>
            <person name="Ma L.-J."/>
            <person name="Dead R."/>
            <person name="Young S."/>
            <person name="Zeng Q."/>
            <person name="Koehrsen M."/>
            <person name="Alvarado L."/>
            <person name="Berlin A."/>
            <person name="Chapman S.B."/>
            <person name="Chen Z."/>
            <person name="Freedman E."/>
            <person name="Gellesch M."/>
            <person name="Goldberg J."/>
            <person name="Griggs A."/>
            <person name="Gujja S."/>
            <person name="Heilman E.R."/>
            <person name="Heiman D."/>
            <person name="Hepburn T."/>
            <person name="Howarth C."/>
            <person name="Jen D."/>
            <person name="Larson L."/>
            <person name="Mehta T."/>
            <person name="Neiman D."/>
            <person name="Pearson M."/>
            <person name="Roberts A."/>
            <person name="Saif S."/>
            <person name="Shea T."/>
            <person name="Shenoy N."/>
            <person name="Sisk P."/>
            <person name="Stolte C."/>
            <person name="Sykes S."/>
            <person name="Walk T."/>
            <person name="White J."/>
            <person name="Yandava C."/>
            <person name="Haas B."/>
            <person name="Nusbaum C."/>
            <person name="Birren B."/>
        </authorList>
    </citation>
    <scope>NUCLEOTIDE SEQUENCE [LARGE SCALE GENOMIC DNA]</scope>
    <source>
        <strain evidence="4">R3-111a-1</strain>
    </source>
</reference>
<keyword evidence="4" id="KW-1185">Reference proteome</keyword>
<dbReference type="EMBL" id="GL385400">
    <property type="protein sequence ID" value="EJT71276.1"/>
    <property type="molecule type" value="Genomic_DNA"/>
</dbReference>
<reference evidence="3" key="4">
    <citation type="journal article" date="2015" name="G3 (Bethesda)">
        <title>Genome sequences of three phytopathogenic species of the Magnaporthaceae family of fungi.</title>
        <authorList>
            <person name="Okagaki L.H."/>
            <person name="Nunes C.C."/>
            <person name="Sailsbery J."/>
            <person name="Clay B."/>
            <person name="Brown D."/>
            <person name="John T."/>
            <person name="Oh Y."/>
            <person name="Young N."/>
            <person name="Fitzgerald M."/>
            <person name="Haas B.J."/>
            <person name="Zeng Q."/>
            <person name="Young S."/>
            <person name="Adiconis X."/>
            <person name="Fan L."/>
            <person name="Levin J.Z."/>
            <person name="Mitchell T.K."/>
            <person name="Okubara P.A."/>
            <person name="Farman M.L."/>
            <person name="Kohn L.M."/>
            <person name="Birren B."/>
            <person name="Ma L.-J."/>
            <person name="Dean R.A."/>
        </authorList>
    </citation>
    <scope>NUCLEOTIDE SEQUENCE</scope>
    <source>
        <strain evidence="3">R3-111a-1</strain>
    </source>
</reference>
<organism evidence="2">
    <name type="scientific">Gaeumannomyces tritici (strain R3-111a-1)</name>
    <name type="common">Wheat and barley take-all root rot fungus</name>
    <name type="synonym">Gaeumannomyces graminis var. tritici</name>
    <dbReference type="NCBI Taxonomy" id="644352"/>
    <lineage>
        <taxon>Eukaryota</taxon>
        <taxon>Fungi</taxon>
        <taxon>Dikarya</taxon>
        <taxon>Ascomycota</taxon>
        <taxon>Pezizomycotina</taxon>
        <taxon>Sordariomycetes</taxon>
        <taxon>Sordariomycetidae</taxon>
        <taxon>Magnaporthales</taxon>
        <taxon>Magnaporthaceae</taxon>
        <taxon>Gaeumannomyces</taxon>
    </lineage>
</organism>
<dbReference type="AlphaFoldDB" id="J3PAL0"/>
<dbReference type="HOGENOM" id="CLU_1786977_0_0_1"/>
<reference evidence="2" key="3">
    <citation type="submission" date="2010-09" db="EMBL/GenBank/DDBJ databases">
        <title>Annotation of Gaeumannomyces graminis var. tritici R3-111a-1.</title>
        <authorList>
            <consortium name="The Broad Institute Genome Sequencing Platform"/>
            <person name="Ma L.-J."/>
            <person name="Dead R."/>
            <person name="Young S.K."/>
            <person name="Zeng Q."/>
            <person name="Gargeya S."/>
            <person name="Fitzgerald M."/>
            <person name="Haas B."/>
            <person name="Abouelleil A."/>
            <person name="Alvarado L."/>
            <person name="Arachchi H.M."/>
            <person name="Berlin A."/>
            <person name="Brown A."/>
            <person name="Chapman S.B."/>
            <person name="Chen Z."/>
            <person name="Dunbar C."/>
            <person name="Freedman E."/>
            <person name="Gearin G."/>
            <person name="Gellesch M."/>
            <person name="Goldberg J."/>
            <person name="Griggs A."/>
            <person name="Gujja S."/>
            <person name="Heiman D."/>
            <person name="Howarth C."/>
            <person name="Larson L."/>
            <person name="Lui A."/>
            <person name="MacDonald P.J.P."/>
            <person name="Mehta T."/>
            <person name="Montmayeur A."/>
            <person name="Murphy C."/>
            <person name="Neiman D."/>
            <person name="Pearson M."/>
            <person name="Priest M."/>
            <person name="Roberts A."/>
            <person name="Saif S."/>
            <person name="Shea T."/>
            <person name="Shenoy N."/>
            <person name="Sisk P."/>
            <person name="Stolte C."/>
            <person name="Sykes S."/>
            <person name="Yandava C."/>
            <person name="Wortman J."/>
            <person name="Nusbaum C."/>
            <person name="Birren B."/>
        </authorList>
    </citation>
    <scope>NUCLEOTIDE SEQUENCE</scope>
    <source>
        <strain evidence="2">R3-111a-1</strain>
    </source>
</reference>
<evidence type="ECO:0000313" key="2">
    <source>
        <dbReference type="EMBL" id="EJT71276.1"/>
    </source>
</evidence>
<dbReference type="EnsemblFungi" id="EJT71276">
    <property type="protein sequence ID" value="EJT71276"/>
    <property type="gene ID" value="GGTG_10535"/>
</dbReference>
<feature type="region of interest" description="Disordered" evidence="1">
    <location>
        <begin position="1"/>
        <end position="24"/>
    </location>
</feature>
<evidence type="ECO:0000313" key="3">
    <source>
        <dbReference type="EnsemblFungi" id="EJT71276"/>
    </source>
</evidence>
<proteinExistence type="predicted"/>
<dbReference type="GeneID" id="20350993"/>
<accession>J3PAL0</accession>
<reference evidence="2" key="2">
    <citation type="submission" date="2010-07" db="EMBL/GenBank/DDBJ databases">
        <authorList>
            <consortium name="The Broad Institute Genome Sequencing Platform"/>
            <consortium name="Broad Institute Genome Sequencing Center for Infectious Disease"/>
            <person name="Ma L.-J."/>
            <person name="Dead R."/>
            <person name="Young S."/>
            <person name="Zeng Q."/>
            <person name="Koehrsen M."/>
            <person name="Alvarado L."/>
            <person name="Berlin A."/>
            <person name="Chapman S.B."/>
            <person name="Chen Z."/>
            <person name="Freedman E."/>
            <person name="Gellesch M."/>
            <person name="Goldberg J."/>
            <person name="Griggs A."/>
            <person name="Gujja S."/>
            <person name="Heilman E.R."/>
            <person name="Heiman D."/>
            <person name="Hepburn T."/>
            <person name="Howarth C."/>
            <person name="Jen D."/>
            <person name="Larson L."/>
            <person name="Mehta T."/>
            <person name="Neiman D."/>
            <person name="Pearson M."/>
            <person name="Roberts A."/>
            <person name="Saif S."/>
            <person name="Shea T."/>
            <person name="Shenoy N."/>
            <person name="Sisk P."/>
            <person name="Stolte C."/>
            <person name="Sykes S."/>
            <person name="Walk T."/>
            <person name="White J."/>
            <person name="Yandava C."/>
            <person name="Haas B."/>
            <person name="Nusbaum C."/>
            <person name="Birren B."/>
        </authorList>
    </citation>
    <scope>NUCLEOTIDE SEQUENCE</scope>
    <source>
        <strain evidence="2">R3-111a-1</strain>
    </source>
</reference>
<sequence>MSAIARQAPEHMWPPQRKTRGQSAPIHAVQEVHCRNNGSYTGGICWNKPQADLLWSAEEMHQRVVGDQARSVPLRPRPRQYRVFSALRAVAAPTNPGGGLYRYQSGITLSERQQRARWRLSRKRRPCGCAARQKACSLRPVKILC</sequence>
<dbReference type="Proteomes" id="UP000006039">
    <property type="component" value="Unassembled WGS sequence"/>
</dbReference>
<protein>
    <submittedName>
        <fullName evidence="2 3">Uncharacterized protein</fullName>
    </submittedName>
</protein>
<dbReference type="VEuPathDB" id="FungiDB:GGTG_10535"/>
<evidence type="ECO:0000313" key="4">
    <source>
        <dbReference type="Proteomes" id="UP000006039"/>
    </source>
</evidence>
<gene>
    <name evidence="3" type="primary">20350993</name>
    <name evidence="2" type="ORF">GGTG_10535</name>
</gene>